<gene>
    <name evidence="2" type="ORF">GCM10023195_85650</name>
</gene>
<accession>A0ABP8U1P2</accession>
<organism evidence="2 3">
    <name type="scientific">Actinoallomurus liliacearum</name>
    <dbReference type="NCBI Taxonomy" id="1080073"/>
    <lineage>
        <taxon>Bacteria</taxon>
        <taxon>Bacillati</taxon>
        <taxon>Actinomycetota</taxon>
        <taxon>Actinomycetes</taxon>
        <taxon>Streptosporangiales</taxon>
        <taxon>Thermomonosporaceae</taxon>
        <taxon>Actinoallomurus</taxon>
    </lineage>
</organism>
<protein>
    <submittedName>
        <fullName evidence="2">Uncharacterized protein</fullName>
    </submittedName>
</protein>
<evidence type="ECO:0000313" key="2">
    <source>
        <dbReference type="EMBL" id="GAA4618984.1"/>
    </source>
</evidence>
<evidence type="ECO:0000256" key="1">
    <source>
        <dbReference type="SAM" id="MobiDB-lite"/>
    </source>
</evidence>
<reference evidence="3" key="1">
    <citation type="journal article" date="2019" name="Int. J. Syst. Evol. Microbiol.">
        <title>The Global Catalogue of Microorganisms (GCM) 10K type strain sequencing project: providing services to taxonomists for standard genome sequencing and annotation.</title>
        <authorList>
            <consortium name="The Broad Institute Genomics Platform"/>
            <consortium name="The Broad Institute Genome Sequencing Center for Infectious Disease"/>
            <person name="Wu L."/>
            <person name="Ma J."/>
        </authorList>
    </citation>
    <scope>NUCLEOTIDE SEQUENCE [LARGE SCALE GENOMIC DNA]</scope>
    <source>
        <strain evidence="3">JCM 17938</strain>
    </source>
</reference>
<sequence length="105" mass="10808">MTFPARGPCPPLGPPVGDGDPEETGAGCETVEDAVGGDADDEPPEPQAVNPPASTVMTRALSALPERTVEQRITTSLPNPDECRVPPPERVPEGRVAGGASGRRV</sequence>
<evidence type="ECO:0000313" key="3">
    <source>
        <dbReference type="Proteomes" id="UP001500212"/>
    </source>
</evidence>
<dbReference type="Proteomes" id="UP001500212">
    <property type="component" value="Unassembled WGS sequence"/>
</dbReference>
<keyword evidence="3" id="KW-1185">Reference proteome</keyword>
<name>A0ABP8U1P2_9ACTN</name>
<comment type="caution">
    <text evidence="2">The sequence shown here is derived from an EMBL/GenBank/DDBJ whole genome shotgun (WGS) entry which is preliminary data.</text>
</comment>
<dbReference type="EMBL" id="BAABHJ010000040">
    <property type="protein sequence ID" value="GAA4618984.1"/>
    <property type="molecule type" value="Genomic_DNA"/>
</dbReference>
<proteinExistence type="predicted"/>
<feature type="compositionally biased region" description="Gly residues" evidence="1">
    <location>
        <begin position="96"/>
        <end position="105"/>
    </location>
</feature>
<feature type="region of interest" description="Disordered" evidence="1">
    <location>
        <begin position="1"/>
        <end position="105"/>
    </location>
</feature>